<gene>
    <name evidence="1" type="ORF">RD2015_946</name>
</gene>
<dbReference type="KEGG" id="rdp:RD2015_946"/>
<dbReference type="RefSeq" id="WP_058933911.1">
    <property type="nucleotide sequence ID" value="NZ_CP013729.1"/>
</dbReference>
<reference evidence="1 2" key="1">
    <citation type="submission" date="2015-12" db="EMBL/GenBank/DDBJ databases">
        <title>Complete genome of Roseateles depolymerans KCTC 42856.</title>
        <authorList>
            <person name="Kim K.M."/>
        </authorList>
    </citation>
    <scope>NUCLEOTIDE SEQUENCE [LARGE SCALE GENOMIC DNA]</scope>
    <source>
        <strain evidence="1 2">KCTC 42856</strain>
    </source>
</reference>
<accession>A0A0U3LG38</accession>
<proteinExistence type="predicted"/>
<dbReference type="STRING" id="76731.RD2015_946"/>
<dbReference type="AlphaFoldDB" id="A0A0U3LG38"/>
<dbReference type="GO" id="GO:0015628">
    <property type="term" value="P:protein secretion by the type II secretion system"/>
    <property type="evidence" value="ECO:0007669"/>
    <property type="project" value="InterPro"/>
</dbReference>
<keyword evidence="2" id="KW-1185">Reference proteome</keyword>
<organism evidence="1 2">
    <name type="scientific">Roseateles depolymerans</name>
    <dbReference type="NCBI Taxonomy" id="76731"/>
    <lineage>
        <taxon>Bacteria</taxon>
        <taxon>Pseudomonadati</taxon>
        <taxon>Pseudomonadota</taxon>
        <taxon>Betaproteobacteria</taxon>
        <taxon>Burkholderiales</taxon>
        <taxon>Sphaerotilaceae</taxon>
        <taxon>Roseateles</taxon>
    </lineage>
</organism>
<dbReference type="Pfam" id="PF04612">
    <property type="entry name" value="T2SSM"/>
    <property type="match status" value="1"/>
</dbReference>
<name>A0A0U3LG38_9BURK</name>
<evidence type="ECO:0000313" key="1">
    <source>
        <dbReference type="EMBL" id="ALV05442.1"/>
    </source>
</evidence>
<dbReference type="OrthoDB" id="8687363at2"/>
<dbReference type="Proteomes" id="UP000060699">
    <property type="component" value="Chromosome"/>
</dbReference>
<dbReference type="InterPro" id="IPR007690">
    <property type="entry name" value="T2SS_GspM"/>
</dbReference>
<sequence>MKSTPPWLRQLEERWQAAQPRERQMARTAAVVVGAALVWLVAIAPALSTLSKAPAEIDKLDAELRQMRGLAQQAQQLKQTPPISQEQSISALRSATERLGPNAELTLTGPQAQLRLRGVPGAALAVWLTEARQSARARPQEVELQSGAQGYTGRISVALPGANGS</sequence>
<protein>
    <submittedName>
        <fullName evidence="1">General secretion pathway protein GspM</fullName>
    </submittedName>
</protein>
<evidence type="ECO:0000313" key="2">
    <source>
        <dbReference type="Proteomes" id="UP000060699"/>
    </source>
</evidence>
<dbReference type="GO" id="GO:0015627">
    <property type="term" value="C:type II protein secretion system complex"/>
    <property type="evidence" value="ECO:0007669"/>
    <property type="project" value="InterPro"/>
</dbReference>
<dbReference type="EMBL" id="CP013729">
    <property type="protein sequence ID" value="ALV05442.1"/>
    <property type="molecule type" value="Genomic_DNA"/>
</dbReference>